<dbReference type="InterPro" id="IPR035940">
    <property type="entry name" value="CAP_sf"/>
</dbReference>
<evidence type="ECO:0000313" key="4">
    <source>
        <dbReference type="Proteomes" id="UP000190797"/>
    </source>
</evidence>
<dbReference type="Pfam" id="PF00188">
    <property type="entry name" value="CAP"/>
    <property type="match status" value="1"/>
</dbReference>
<dbReference type="PANTHER" id="PTHR31157:SF1">
    <property type="entry name" value="SCP DOMAIN-CONTAINING PROTEIN"/>
    <property type="match status" value="1"/>
</dbReference>
<name>A0A1V0AE80_9ACTN</name>
<dbReference type="PANTHER" id="PTHR31157">
    <property type="entry name" value="SCP DOMAIN-CONTAINING PROTEIN"/>
    <property type="match status" value="1"/>
</dbReference>
<dbReference type="CDD" id="cd05379">
    <property type="entry name" value="CAP_bacterial"/>
    <property type="match status" value="1"/>
</dbReference>
<proteinExistence type="predicted"/>
<feature type="signal peptide" evidence="1">
    <location>
        <begin position="1"/>
        <end position="36"/>
    </location>
</feature>
<dbReference type="InterPro" id="IPR014044">
    <property type="entry name" value="CAP_dom"/>
</dbReference>
<dbReference type="AlphaFoldDB" id="A0A1V0AE80"/>
<dbReference type="KEGG" id="noa:BKM31_50000"/>
<protein>
    <recommendedName>
        <fullName evidence="2">SCP domain-containing protein</fullName>
    </recommendedName>
</protein>
<dbReference type="SUPFAM" id="SSF55797">
    <property type="entry name" value="PR-1-like"/>
    <property type="match status" value="1"/>
</dbReference>
<keyword evidence="1" id="KW-0732">Signal</keyword>
<evidence type="ECO:0000256" key="1">
    <source>
        <dbReference type="SAM" id="SignalP"/>
    </source>
</evidence>
<reference evidence="4" key="1">
    <citation type="journal article" date="2017" name="Med. Chem. Commun.">
        <title>Nonomuraea sp. ATCC 55076 harbours the largest actinomycete chromosome to date and the kistamicin biosynthetic gene cluster.</title>
        <authorList>
            <person name="Nazari B."/>
            <person name="Forneris C.C."/>
            <person name="Gibson M.I."/>
            <person name="Moon K."/>
            <person name="Schramma K.R."/>
            <person name="Seyedsayamdost M.R."/>
        </authorList>
    </citation>
    <scope>NUCLEOTIDE SEQUENCE [LARGE SCALE GENOMIC DNA]</scope>
    <source>
        <strain evidence="4">ATCC 55076</strain>
    </source>
</reference>
<feature type="domain" description="SCP" evidence="2">
    <location>
        <begin position="53"/>
        <end position="171"/>
    </location>
</feature>
<organism evidence="3 4">
    <name type="scientific">[Actinomadura] parvosata subsp. kistnae</name>
    <dbReference type="NCBI Taxonomy" id="1909395"/>
    <lineage>
        <taxon>Bacteria</taxon>
        <taxon>Bacillati</taxon>
        <taxon>Actinomycetota</taxon>
        <taxon>Actinomycetes</taxon>
        <taxon>Streptosporangiales</taxon>
        <taxon>Streptosporangiaceae</taxon>
        <taxon>Nonomuraea</taxon>
    </lineage>
</organism>
<dbReference type="EMBL" id="CP017717">
    <property type="protein sequence ID" value="AQZ68534.1"/>
    <property type="molecule type" value="Genomic_DNA"/>
</dbReference>
<dbReference type="Proteomes" id="UP000190797">
    <property type="component" value="Chromosome"/>
</dbReference>
<evidence type="ECO:0000259" key="2">
    <source>
        <dbReference type="Pfam" id="PF00188"/>
    </source>
</evidence>
<feature type="chain" id="PRO_5013092543" description="SCP domain-containing protein" evidence="1">
    <location>
        <begin position="37"/>
        <end position="174"/>
    </location>
</feature>
<gene>
    <name evidence="3" type="ORF">BKM31_50000</name>
</gene>
<evidence type="ECO:0000313" key="3">
    <source>
        <dbReference type="EMBL" id="AQZ68534.1"/>
    </source>
</evidence>
<accession>A0A1V0AE80</accession>
<keyword evidence="4" id="KW-1185">Reference proteome</keyword>
<dbReference type="STRING" id="1909395.BKM31_50000"/>
<dbReference type="OrthoDB" id="8611574at2"/>
<dbReference type="Gene3D" id="3.40.33.10">
    <property type="entry name" value="CAP"/>
    <property type="match status" value="1"/>
</dbReference>
<sequence>MHSSRLEEFPMRRPLGLLAAATLLATVGAPMSAAQAVTSAAAKVGTAQENMVVRLVNARRAKKKGCRPVKHHPQLHKAARGHSADMAEHHYFSGTSLDGRSFRDRIEEAGFTGGSGFAENIAKGHPTPAKVVQSWMDTPGTKVNIMNCRLTFIGVGAVEDSNGVIHWTQDFAAK</sequence>